<dbReference type="EMBL" id="JAIRBC010000005">
    <property type="protein sequence ID" value="MCG2459998.1"/>
    <property type="molecule type" value="Genomic_DNA"/>
</dbReference>
<sequence>MKIAIPIILFVHGLIHLMGFAKAFGLVEIEPLSGPISKSWGWVWLLAALLFLVTFVLFILKKDVWPVLAIAAVLLSQILILTVWSDAKFGTLVNLIILIAAIIGLATQNFENGYQKDVALAIEKTDFHTDTVTEKDLVLLPEPVKKYLRYVGAVGKPKVYNVKIVFEGEMRDKNKDWFAFTSEQYNFFEDPTRLFFMKAKIKGLSTYGYHCYKKNKASMSVKLLSLLPVLQVGKPELFPTETVTFFNDLCLFAPAVLIDDRISWKEIDDRSAKATFSNKGTTISAILHFNEKGQLVNFDSNDRIAVDEMKTYPFSTPVKNYLNSNGFNLPTYGEAVWHYPDGKFVYGRFELKEIEYNVSEFEKKILSFY</sequence>
<dbReference type="InterPro" id="IPR046674">
    <property type="entry name" value="DUF6544"/>
</dbReference>
<keyword evidence="1" id="KW-0472">Membrane</keyword>
<dbReference type="Pfam" id="PF20181">
    <property type="entry name" value="DUF6544"/>
    <property type="match status" value="1"/>
</dbReference>
<evidence type="ECO:0000313" key="2">
    <source>
        <dbReference type="EMBL" id="MCG2459998.1"/>
    </source>
</evidence>
<keyword evidence="1" id="KW-1133">Transmembrane helix</keyword>
<feature type="transmembrane region" description="Helical" evidence="1">
    <location>
        <begin position="67"/>
        <end position="85"/>
    </location>
</feature>
<evidence type="ECO:0000256" key="1">
    <source>
        <dbReference type="SAM" id="Phobius"/>
    </source>
</evidence>
<feature type="transmembrane region" description="Helical" evidence="1">
    <location>
        <begin position="39"/>
        <end position="60"/>
    </location>
</feature>
<proteinExistence type="predicted"/>
<feature type="transmembrane region" description="Helical" evidence="1">
    <location>
        <begin position="91"/>
        <end position="107"/>
    </location>
</feature>
<reference evidence="2" key="1">
    <citation type="submission" date="2023-02" db="EMBL/GenBank/DDBJ databases">
        <title>Genome of Flavobacteriaceae gen. nov. sp. strain F89.</title>
        <authorList>
            <person name="Wang Y."/>
        </authorList>
    </citation>
    <scope>NUCLEOTIDE SEQUENCE</scope>
    <source>
        <strain evidence="2">F89</strain>
    </source>
</reference>
<keyword evidence="1" id="KW-0812">Transmembrane</keyword>
<accession>A0AAE3ES73</accession>
<comment type="caution">
    <text evidence="2">The sequence shown here is derived from an EMBL/GenBank/DDBJ whole genome shotgun (WGS) entry which is preliminary data.</text>
</comment>
<dbReference type="RefSeq" id="WP_317901142.1">
    <property type="nucleotide sequence ID" value="NZ_JAIRBC010000005.1"/>
</dbReference>
<gene>
    <name evidence="2" type="ORF">K8352_04520</name>
</gene>
<protein>
    <submittedName>
        <fullName evidence="2">Uncharacterized protein</fullName>
    </submittedName>
</protein>
<dbReference type="Proteomes" id="UP001200642">
    <property type="component" value="Unassembled WGS sequence"/>
</dbReference>
<name>A0AAE3ES73_9FLAO</name>
<keyword evidence="3" id="KW-1185">Reference proteome</keyword>
<dbReference type="AlphaFoldDB" id="A0AAE3ES73"/>
<organism evidence="2 3">
    <name type="scientific">Cerina litoralis</name>
    <dbReference type="NCBI Taxonomy" id="2874477"/>
    <lineage>
        <taxon>Bacteria</taxon>
        <taxon>Pseudomonadati</taxon>
        <taxon>Bacteroidota</taxon>
        <taxon>Flavobacteriia</taxon>
        <taxon>Flavobacteriales</taxon>
        <taxon>Flavobacteriaceae</taxon>
        <taxon>Cerina</taxon>
    </lineage>
</organism>
<evidence type="ECO:0000313" key="3">
    <source>
        <dbReference type="Proteomes" id="UP001200642"/>
    </source>
</evidence>